<comment type="pathway">
    <text evidence="1 6">Pyrimidine metabolism; UMP biosynthesis via de novo pathway; UMP from orotate: step 1/2.</text>
</comment>
<feature type="binding site" evidence="6">
    <location>
        <position position="116"/>
    </location>
    <ligand>
        <name>5-phospho-alpha-D-ribose 1-diphosphate</name>
        <dbReference type="ChEBI" id="CHEBI:58017"/>
        <note>ligand shared between dimeric partners</note>
    </ligand>
</feature>
<evidence type="ECO:0000256" key="2">
    <source>
        <dbReference type="ARBA" id="ARBA00011971"/>
    </source>
</evidence>
<evidence type="ECO:0000256" key="4">
    <source>
        <dbReference type="ARBA" id="ARBA00022679"/>
    </source>
</evidence>
<evidence type="ECO:0000256" key="5">
    <source>
        <dbReference type="ARBA" id="ARBA00022975"/>
    </source>
</evidence>
<proteinExistence type="inferred from homology"/>
<dbReference type="RefSeq" id="WP_237980657.1">
    <property type="nucleotide sequence ID" value="NZ_JAKNCT010000018.1"/>
</dbReference>
<comment type="cofactor">
    <cofactor evidence="6">
        <name>Mg(2+)</name>
        <dbReference type="ChEBI" id="CHEBI:18420"/>
    </cofactor>
</comment>
<keyword evidence="5 6" id="KW-0665">Pyrimidine biosynthesis</keyword>
<accession>A0ABS9MVC9</accession>
<sequence length="236" mass="26333">MQRNENKSNRRLMASSPLARDITAENLLSIGAINFLDEEPIRLKSGLVTPIYVDNRQLISHPEEWHDVIETMASFVEELKLDFDCIAGVESAGVCHAAALAYRMNKPAIYVRRSAKTYGDRSRFEGGSVKGKKILLIEDHISTGLSCLDAIEALRAEGATVTDCLAITNFDMPETARLFEKANVVTYSMLPFSFILAKAEEMKMINSDQLKDLTDWLTTPWTWVMRRGAAVTGAEN</sequence>
<dbReference type="GO" id="GO:0016757">
    <property type="term" value="F:glycosyltransferase activity"/>
    <property type="evidence" value="ECO:0007669"/>
    <property type="project" value="UniProtKB-KW"/>
</dbReference>
<comment type="function">
    <text evidence="6">Catalyzes the transfer of a ribosyl phosphate group from 5-phosphoribose 1-diphosphate to orotate, leading to the formation of orotidine monophosphate (OMP).</text>
</comment>
<feature type="domain" description="Phosphoribosyltransferase" evidence="7">
    <location>
        <begin position="58"/>
        <end position="161"/>
    </location>
</feature>
<evidence type="ECO:0000256" key="6">
    <source>
        <dbReference type="HAMAP-Rule" id="MF_01208"/>
    </source>
</evidence>
<comment type="caution">
    <text evidence="6">Lacks conserved residue(s) required for the propagation of feature annotation.</text>
</comment>
<comment type="similarity">
    <text evidence="6">Belongs to the purine/pyrimidine phosphoribosyltransferase family. PyrE subfamily.</text>
</comment>
<evidence type="ECO:0000313" key="9">
    <source>
        <dbReference type="Proteomes" id="UP001297600"/>
    </source>
</evidence>
<dbReference type="InterPro" id="IPR023031">
    <property type="entry name" value="OPRT"/>
</dbReference>
<dbReference type="InterPro" id="IPR000836">
    <property type="entry name" value="PRTase_dom"/>
</dbReference>
<feature type="binding site" evidence="6">
    <location>
        <position position="112"/>
    </location>
    <ligand>
        <name>5-phospho-alpha-D-ribose 1-diphosphate</name>
        <dbReference type="ChEBI" id="CHEBI:58017"/>
        <note>ligand shared between dimeric partners</note>
    </ligand>
</feature>
<dbReference type="Pfam" id="PF00156">
    <property type="entry name" value="Pribosyltran"/>
    <property type="match status" value="1"/>
</dbReference>
<keyword evidence="4 6" id="KW-0808">Transferase</keyword>
<dbReference type="Gene3D" id="3.40.50.2020">
    <property type="match status" value="1"/>
</dbReference>
<organism evidence="8 9">
    <name type="scientific">Mesosutterella porci</name>
    <dbReference type="NCBI Taxonomy" id="2915351"/>
    <lineage>
        <taxon>Bacteria</taxon>
        <taxon>Pseudomonadati</taxon>
        <taxon>Pseudomonadota</taxon>
        <taxon>Betaproteobacteria</taxon>
        <taxon>Burkholderiales</taxon>
        <taxon>Sutterellaceae</taxon>
        <taxon>Mesosutterella</taxon>
    </lineage>
</organism>
<feature type="binding site" description="in other chain" evidence="6">
    <location>
        <position position="44"/>
    </location>
    <ligand>
        <name>5-phospho-alpha-D-ribose 1-diphosphate</name>
        <dbReference type="ChEBI" id="CHEBI:58017"/>
        <note>ligand shared between dimeric partners</note>
    </ligand>
</feature>
<name>A0ABS9MVC9_9BURK</name>
<protein>
    <recommendedName>
        <fullName evidence="2 6">Orotate phosphoribosyltransferase</fullName>
        <shortName evidence="6">OPRT</shortName>
        <shortName evidence="6">OPRTase</shortName>
        <ecNumber evidence="2 6">2.4.2.10</ecNumber>
    </recommendedName>
</protein>
<gene>
    <name evidence="6" type="primary">pyrE</name>
    <name evidence="8" type="ORF">MAF45_10985</name>
</gene>
<evidence type="ECO:0000313" key="8">
    <source>
        <dbReference type="EMBL" id="MCG5031958.1"/>
    </source>
</evidence>
<comment type="catalytic activity">
    <reaction evidence="6">
        <text>orotidine 5'-phosphate + diphosphate = orotate + 5-phospho-alpha-D-ribose 1-diphosphate</text>
        <dbReference type="Rhea" id="RHEA:10380"/>
        <dbReference type="ChEBI" id="CHEBI:30839"/>
        <dbReference type="ChEBI" id="CHEBI:33019"/>
        <dbReference type="ChEBI" id="CHEBI:57538"/>
        <dbReference type="ChEBI" id="CHEBI:58017"/>
        <dbReference type="EC" id="2.4.2.10"/>
    </reaction>
</comment>
<dbReference type="PANTHER" id="PTHR19278:SF9">
    <property type="entry name" value="URIDINE 5'-MONOPHOSPHATE SYNTHASE"/>
    <property type="match status" value="1"/>
</dbReference>
<evidence type="ECO:0000256" key="1">
    <source>
        <dbReference type="ARBA" id="ARBA00004889"/>
    </source>
</evidence>
<reference evidence="8 9" key="1">
    <citation type="submission" date="2022-02" db="EMBL/GenBank/DDBJ databases">
        <title>Mesosutterella porci, a novel member of the family Sutterellaceae from pig feces.</title>
        <authorList>
            <person name="Wylensek D."/>
            <person name="Clavel T."/>
        </authorList>
    </citation>
    <scope>NUCLEOTIDE SEQUENCE [LARGE SCALE GENOMIC DNA]</scope>
    <source>
        <strain evidence="9">oilRF-744-wt-GAM-9</strain>
    </source>
</reference>
<evidence type="ECO:0000256" key="3">
    <source>
        <dbReference type="ARBA" id="ARBA00022676"/>
    </source>
</evidence>
<dbReference type="EMBL" id="JAKNCT010000018">
    <property type="protein sequence ID" value="MCG5031958.1"/>
    <property type="molecule type" value="Genomic_DNA"/>
</dbReference>
<dbReference type="EC" id="2.4.2.10" evidence="2 6"/>
<comment type="caution">
    <text evidence="8">The sequence shown here is derived from an EMBL/GenBank/DDBJ whole genome shotgun (WGS) entry which is preliminary data.</text>
</comment>
<dbReference type="Proteomes" id="UP001297600">
    <property type="component" value="Unassembled WGS sequence"/>
</dbReference>
<comment type="subunit">
    <text evidence="6">Homodimer.</text>
</comment>
<evidence type="ECO:0000259" key="7">
    <source>
        <dbReference type="Pfam" id="PF00156"/>
    </source>
</evidence>
<keyword evidence="6" id="KW-0460">Magnesium</keyword>
<dbReference type="CDD" id="cd06223">
    <property type="entry name" value="PRTases_typeI"/>
    <property type="match status" value="1"/>
</dbReference>
<keyword evidence="3 6" id="KW-0328">Glycosyltransferase</keyword>
<dbReference type="SUPFAM" id="SSF53271">
    <property type="entry name" value="PRTase-like"/>
    <property type="match status" value="1"/>
</dbReference>
<dbReference type="PANTHER" id="PTHR19278">
    <property type="entry name" value="OROTATE PHOSPHORIBOSYLTRANSFERASE"/>
    <property type="match status" value="1"/>
</dbReference>
<feature type="binding site" evidence="6">
    <location>
        <position position="142"/>
    </location>
    <ligand>
        <name>orotate</name>
        <dbReference type="ChEBI" id="CHEBI:30839"/>
    </ligand>
</feature>
<keyword evidence="9" id="KW-1185">Reference proteome</keyword>
<feature type="binding site" description="in other chain" evidence="6">
    <location>
        <begin position="138"/>
        <end position="146"/>
    </location>
    <ligand>
        <name>5-phospho-alpha-D-ribose 1-diphosphate</name>
        <dbReference type="ChEBI" id="CHEBI:58017"/>
        <note>ligand shared between dimeric partners</note>
    </ligand>
</feature>
<dbReference type="InterPro" id="IPR029057">
    <property type="entry name" value="PRTase-like"/>
</dbReference>
<dbReference type="HAMAP" id="MF_01208">
    <property type="entry name" value="PyrE"/>
    <property type="match status" value="1"/>
</dbReference>